<dbReference type="VEuPathDB" id="TriTrypDB:BCY84_02811"/>
<comment type="caution">
    <text evidence="4">The sequence shown here is derived from an EMBL/GenBank/DDBJ whole genome shotgun (WGS) entry which is preliminary data.</text>
</comment>
<keyword evidence="2" id="KW-0067">ATP-binding</keyword>
<dbReference type="GO" id="GO:0016887">
    <property type="term" value="F:ATP hydrolysis activity"/>
    <property type="evidence" value="ECO:0007669"/>
    <property type="project" value="InterPro"/>
</dbReference>
<dbReference type="VEuPathDB" id="TriTrypDB:TCSYLVIO_006317"/>
<dbReference type="VEuPathDB" id="TriTrypDB:ECC02_006958"/>
<evidence type="ECO:0000259" key="3">
    <source>
        <dbReference type="PROSITE" id="PS50893"/>
    </source>
</evidence>
<dbReference type="VEuPathDB" id="TriTrypDB:TcBrA4_0101660"/>
<dbReference type="EMBL" id="PRFA01000009">
    <property type="protein sequence ID" value="PWU99404.1"/>
    <property type="molecule type" value="Genomic_DNA"/>
</dbReference>
<dbReference type="InterPro" id="IPR003439">
    <property type="entry name" value="ABC_transporter-like_ATP-bd"/>
</dbReference>
<dbReference type="VEuPathDB" id="TriTrypDB:TcCL_NonESM03669"/>
<feature type="domain" description="ABC transporter" evidence="3">
    <location>
        <begin position="952"/>
        <end position="1236"/>
    </location>
</feature>
<dbReference type="PROSITE" id="PS00211">
    <property type="entry name" value="ABC_TRANSPORTER_1"/>
    <property type="match status" value="1"/>
</dbReference>
<dbReference type="InterPro" id="IPR017871">
    <property type="entry name" value="ABC_transporter-like_CS"/>
</dbReference>
<evidence type="ECO:0000313" key="5">
    <source>
        <dbReference type="Proteomes" id="UP000246121"/>
    </source>
</evidence>
<gene>
    <name evidence="4" type="ORF">C4B63_9g388</name>
</gene>
<dbReference type="Gene3D" id="3.40.50.300">
    <property type="entry name" value="P-loop containing nucleotide triphosphate hydrolases"/>
    <property type="match status" value="1"/>
</dbReference>
<accession>A0A2V2VTD0</accession>
<dbReference type="GO" id="GO:0005743">
    <property type="term" value="C:mitochondrial inner membrane"/>
    <property type="evidence" value="ECO:0007669"/>
    <property type="project" value="TreeGrafter"/>
</dbReference>
<evidence type="ECO:0000256" key="1">
    <source>
        <dbReference type="ARBA" id="ARBA00022741"/>
    </source>
</evidence>
<dbReference type="GO" id="GO:0090374">
    <property type="term" value="P:oligopeptide export from mitochondrion"/>
    <property type="evidence" value="ECO:0007669"/>
    <property type="project" value="TreeGrafter"/>
</dbReference>
<dbReference type="PANTHER" id="PTHR43394:SF1">
    <property type="entry name" value="ATP-BINDING CASSETTE SUB-FAMILY B MEMBER 10, MITOCHONDRIAL"/>
    <property type="match status" value="1"/>
</dbReference>
<reference evidence="4 5" key="1">
    <citation type="journal article" date="2018" name="Microb. Genom.">
        <title>Expanding an expanded genome: long-read sequencing of Trypanosoma cruzi.</title>
        <authorList>
            <person name="Berna L."/>
            <person name="Rodriguez M."/>
            <person name="Chiribao M.L."/>
            <person name="Parodi-Talice A."/>
            <person name="Pita S."/>
            <person name="Rijo G."/>
            <person name="Alvarez-Valin F."/>
            <person name="Robello C."/>
        </authorList>
    </citation>
    <scope>NUCLEOTIDE SEQUENCE [LARGE SCALE GENOMIC DNA]</scope>
    <source>
        <strain evidence="4 5">Dm28c</strain>
    </source>
</reference>
<evidence type="ECO:0000256" key="2">
    <source>
        <dbReference type="ARBA" id="ARBA00022840"/>
    </source>
</evidence>
<protein>
    <submittedName>
        <fullName evidence="4">ABC transporter family-like protein</fullName>
    </submittedName>
</protein>
<dbReference type="VEuPathDB" id="TriTrypDB:C3747_223g30"/>
<dbReference type="GO" id="GO:0005524">
    <property type="term" value="F:ATP binding"/>
    <property type="evidence" value="ECO:0007669"/>
    <property type="project" value="UniProtKB-KW"/>
</dbReference>
<name>A0A2V2VTD0_TRYCR</name>
<dbReference type="InterPro" id="IPR039421">
    <property type="entry name" value="Type_1_exporter"/>
</dbReference>
<dbReference type="SUPFAM" id="SSF52540">
    <property type="entry name" value="P-loop containing nucleoside triphosphate hydrolases"/>
    <property type="match status" value="1"/>
</dbReference>
<dbReference type="PROSITE" id="PS50893">
    <property type="entry name" value="ABC_TRANSPORTER_2"/>
    <property type="match status" value="1"/>
</dbReference>
<dbReference type="VEuPathDB" id="TriTrypDB:TcCLB.508809.30"/>
<dbReference type="InterPro" id="IPR003593">
    <property type="entry name" value="AAA+_ATPase"/>
</dbReference>
<dbReference type="AlphaFoldDB" id="A0A2V2VTD0"/>
<dbReference type="VEuPathDB" id="TriTrypDB:Tc_MARK_9531"/>
<dbReference type="VEuPathDB" id="TriTrypDB:C4B63_9g388"/>
<dbReference type="VEuPathDB" id="TriTrypDB:TcCLB.506619.90"/>
<proteinExistence type="predicted"/>
<dbReference type="VEuPathDB" id="TriTrypDB:TcG_07285"/>
<dbReference type="PANTHER" id="PTHR43394">
    <property type="entry name" value="ATP-DEPENDENT PERMEASE MDL1, MITOCHONDRIAL"/>
    <property type="match status" value="1"/>
</dbReference>
<organism evidence="4 5">
    <name type="scientific">Trypanosoma cruzi</name>
    <dbReference type="NCBI Taxonomy" id="5693"/>
    <lineage>
        <taxon>Eukaryota</taxon>
        <taxon>Discoba</taxon>
        <taxon>Euglenozoa</taxon>
        <taxon>Kinetoplastea</taxon>
        <taxon>Metakinetoplastina</taxon>
        <taxon>Trypanosomatida</taxon>
        <taxon>Trypanosomatidae</taxon>
        <taxon>Trypanosoma</taxon>
        <taxon>Schizotrypanum</taxon>
    </lineage>
</organism>
<dbReference type="VEuPathDB" id="TriTrypDB:TcYC6_0077640"/>
<sequence>MKGYLRKGLHSPNALLYSVIFSLSLAVAVRCFTNRWSSQMRLRSRVIVLASVKKIVEEWEGPCLLEVDKLMTASTTVDVYHKRFLNLHEENEKVKSDVAPFHGAVCSMAYAPAVNVGQWLRLWYVGRYLCASAVEDMLWMQRLGYIIKFVAFRRLTLMAEARYYAALWHSALYGGSGEHAAIDAPAPRMPLWLVGRRPFWIVPLSGKDSGHYLCLPLSYFPVEAILTSTAEETWIKKLVDILPLLTEEFSLRYISDTLRTRRTIRLVRLLFQWKFPSSWQQLWNEIDRLFLTYAAPLAKGQLRRGEAACRRFYEEKLFEGVELVTGEGIDMEDEEDGAFYPTRNKRKRCVGCDVLLRDVRVSRRLQMLLRLRSLSHAVRVGIGLMAPQYNFFAEWMLLKFLSPTTTDGDRHKILMGFSGHVLRDTLAAIMRAVIWSLDDYVKANICAVLRNELHHELNVKLATADEAFLRRCIEEGIAGRDNPVEKSSAYAGHVASQILGRFDYERRGVMARIIVVLLSIWRHEVGVALFAAIVALFDYHETAHVLSCWLGITVHKELYHELAQMEEEGPPPAEPRYGLRLMMDVLAGEGGRNEETRPRTYRRNKTFHPCLALIVCGGTFLLDWPLSANTFPESNDDATTRHHLKALERLLDDVINGGDYSLVATESSTCRQKICGGSLVESLRLNAAFVREFVLKVALQTSEAPVNAGIGTRDFGKGHALHKRAESILHPEEIALLQNPQGMSHIPRTLSFHDVFDKPPRFILRQLGLETVFAYRAAMVANQNEFRSLTESLVDFVSSPFHNVFTRTFVHLMEFTERVIFYAIFSPYVKSPWKSWPIIRHLVSPALCGSGVHRTGEDTFGVLGGVSLLGRMSGYRATLKMYGDDSFGFPFLLCVQLSRHLPTTLHDASPTHYAPPLMERRRAWRRVIQLHGEVEFDNIGRIVGGFSLLKGIDFFGVYFAYPQLHHHVEDGSLQPTLSNITVRFPVGQMTAITGPTGSGKSTMISLLKRMYDPLPKLRINEECNAWCNSQALIDVLRHCLCASTPPTTDGTVNNIILIDNIPIGCFSTSYLRSAVGMLEQAPCIFERLTYYENFSLFAPGVFMEDVVRAAKLCCCEGFVESRALAYDGFAGPLSSGEKQRLALARAILIGCRGLKVLLCDEPTARLDGYNESLVEEALRGLLGPPRCMTIVVVSHRLSTIRNATHVVVLNEGHVEFQGFLKDARKSCWYFQRIAEAQALHA</sequence>
<dbReference type="SMART" id="SM00382">
    <property type="entry name" value="AAA"/>
    <property type="match status" value="1"/>
</dbReference>
<dbReference type="GO" id="GO:0015421">
    <property type="term" value="F:ABC-type oligopeptide transporter activity"/>
    <property type="evidence" value="ECO:0007669"/>
    <property type="project" value="TreeGrafter"/>
</dbReference>
<dbReference type="Proteomes" id="UP000246121">
    <property type="component" value="Unassembled WGS sequence"/>
</dbReference>
<evidence type="ECO:0000313" key="4">
    <source>
        <dbReference type="EMBL" id="PWU99404.1"/>
    </source>
</evidence>
<dbReference type="Pfam" id="PF00005">
    <property type="entry name" value="ABC_tran"/>
    <property type="match status" value="1"/>
</dbReference>
<dbReference type="InterPro" id="IPR027417">
    <property type="entry name" value="P-loop_NTPase"/>
</dbReference>
<keyword evidence="1" id="KW-0547">Nucleotide-binding</keyword>